<feature type="region of interest" description="Disordered" evidence="1">
    <location>
        <begin position="120"/>
        <end position="164"/>
    </location>
</feature>
<evidence type="ECO:0000313" key="3">
    <source>
        <dbReference type="WBParaSite" id="maker-uti_cns_0000621-snap-gene-1.24-mRNA-1"/>
    </source>
</evidence>
<evidence type="ECO:0000313" key="2">
    <source>
        <dbReference type="Proteomes" id="UP000095280"/>
    </source>
</evidence>
<feature type="compositionally biased region" description="Polar residues" evidence="1">
    <location>
        <begin position="155"/>
        <end position="164"/>
    </location>
</feature>
<evidence type="ECO:0000313" key="4">
    <source>
        <dbReference type="WBParaSite" id="maker-uti_cns_0001649-snap-gene-0.4-mRNA-1"/>
    </source>
</evidence>
<dbReference type="WBParaSite" id="maker-uti_cns_0001649-snap-gene-0.4-mRNA-1">
    <property type="protein sequence ID" value="maker-uti_cns_0001649-snap-gene-0.4-mRNA-1"/>
    <property type="gene ID" value="maker-uti_cns_0001649-snap-gene-0.4"/>
</dbReference>
<sequence>KIFQASESSGFSNTKIVCSRSGGRNLQAEEPGPHSTRSYPSEGELQNVPYQRRGSGGVANLGATRNPDDRDQFRGGGRGRGRGRGGGRGGNNRARGSRNYVDMTTGGAAGFAAVDQNASASVSAGPSRGYHQQYNHPPSQRCRPSQPPPHERRPQTSACPPTPLMSNDSGYFVSCNQKSGSVSYIDDPSAHNGVQFDFDIEWVKQLGIQPGDRLRYQIPRDRESAENLYDCPYHQDLLKVVFGFIKGEEEGDIENEVTYIVAPPDAKRLRIPATKTQFGVWKPQKGDQVKVLLNISNSSPSSYHLSLERPTNRSSSEVFALIESLPNRSSSDEIADKTMDHSLNYLKAPRSRPSLTLR</sequence>
<feature type="region of interest" description="Disordered" evidence="1">
    <location>
        <begin position="1"/>
        <end position="101"/>
    </location>
</feature>
<dbReference type="AlphaFoldDB" id="A0A1I8GEW7"/>
<evidence type="ECO:0000256" key="1">
    <source>
        <dbReference type="SAM" id="MobiDB-lite"/>
    </source>
</evidence>
<dbReference type="Proteomes" id="UP000095280">
    <property type="component" value="Unplaced"/>
</dbReference>
<organism evidence="2 4">
    <name type="scientific">Macrostomum lignano</name>
    <dbReference type="NCBI Taxonomy" id="282301"/>
    <lineage>
        <taxon>Eukaryota</taxon>
        <taxon>Metazoa</taxon>
        <taxon>Spiralia</taxon>
        <taxon>Lophotrochozoa</taxon>
        <taxon>Platyhelminthes</taxon>
        <taxon>Rhabditophora</taxon>
        <taxon>Macrostomorpha</taxon>
        <taxon>Macrostomida</taxon>
        <taxon>Macrostomidae</taxon>
        <taxon>Macrostomum</taxon>
    </lineage>
</organism>
<accession>A0A1I8GEW7</accession>
<proteinExistence type="predicted"/>
<reference evidence="3 4" key="1">
    <citation type="submission" date="2016-11" db="UniProtKB">
        <authorList>
            <consortium name="WormBaseParasite"/>
        </authorList>
    </citation>
    <scope>IDENTIFICATION</scope>
</reference>
<protein>
    <submittedName>
        <fullName evidence="3 4">ArgoN domain-containing protein</fullName>
    </submittedName>
</protein>
<feature type="compositionally biased region" description="Polar residues" evidence="1">
    <location>
        <begin position="1"/>
        <end position="16"/>
    </location>
</feature>
<feature type="compositionally biased region" description="Polar residues" evidence="1">
    <location>
        <begin position="120"/>
        <end position="135"/>
    </location>
</feature>
<dbReference type="WBParaSite" id="maker-uti_cns_0000621-snap-gene-1.24-mRNA-1">
    <property type="protein sequence ID" value="maker-uti_cns_0000621-snap-gene-1.24-mRNA-1"/>
    <property type="gene ID" value="maker-uti_cns_0000621-snap-gene-1.24"/>
</dbReference>
<keyword evidence="2" id="KW-1185">Reference proteome</keyword>
<name>A0A1I8GEW7_9PLAT</name>